<reference evidence="8" key="1">
    <citation type="journal article" date="2022" name="BMC Biol.">
        <title>Experimental evidence for enzymatic cell wall dissolution in a microbial protoplast feeder (Orciraptor agilis, Viridiraptoridae).</title>
        <authorList>
            <person name="Moye J."/>
            <person name="Schenk T."/>
            <person name="Hess S."/>
        </authorList>
    </citation>
    <scope>NUCLEOTIDE SEQUENCE</scope>
    <source>
        <strain evidence="8">OrcA03</strain>
    </source>
</reference>
<feature type="domain" description="Glycoside hydrolase family 5" evidence="7">
    <location>
        <begin position="53"/>
        <end position="318"/>
    </location>
</feature>
<dbReference type="InterPro" id="IPR017853">
    <property type="entry name" value="GH"/>
</dbReference>
<keyword evidence="5" id="KW-1133">Transmembrane helix</keyword>
<dbReference type="Gene3D" id="3.20.20.80">
    <property type="entry name" value="Glycosidases"/>
    <property type="match status" value="1"/>
</dbReference>
<dbReference type="Pfam" id="PF00150">
    <property type="entry name" value="Cellulase"/>
    <property type="match status" value="1"/>
</dbReference>
<comment type="similarity">
    <text evidence="1">Belongs to the glycosyl hydrolase 5 (cellulase A) family.</text>
</comment>
<organism evidence="8">
    <name type="scientific">Orciraptor agilis</name>
    <dbReference type="NCBI Taxonomy" id="1435005"/>
    <lineage>
        <taxon>Eukaryota</taxon>
        <taxon>Sar</taxon>
        <taxon>Rhizaria</taxon>
        <taxon>Cercozoa</taxon>
        <taxon>Glissomonadida</taxon>
        <taxon>Viridiraptoridae</taxon>
        <taxon>Orciraptor</taxon>
    </lineage>
</organism>
<dbReference type="InterPro" id="IPR001547">
    <property type="entry name" value="Glyco_hydro_5"/>
</dbReference>
<accession>A0A9E9NJ86</accession>
<keyword evidence="5" id="KW-0472">Membrane</keyword>
<evidence type="ECO:0000256" key="6">
    <source>
        <dbReference type="SAM" id="SignalP"/>
    </source>
</evidence>
<evidence type="ECO:0000256" key="1">
    <source>
        <dbReference type="ARBA" id="ARBA00005641"/>
    </source>
</evidence>
<feature type="transmembrane region" description="Helical" evidence="5">
    <location>
        <begin position="2205"/>
        <end position="2227"/>
    </location>
</feature>
<evidence type="ECO:0000313" key="8">
    <source>
        <dbReference type="EMBL" id="WAU17043.1"/>
    </source>
</evidence>
<sequence>MISIVLYLSLLVSLSILSFAFGAHLKYTGVTESGLEFGYSVAGVGSGPGVCQPTAASYSFMVANKLNHVRVAFRWERIQPQLNGPLDPTELGKVTSAVSTAFASGLQYVLVDVHNYADYAGTPIGQGAVTIAAFANLWSRLAVVFTQSNIVLGLMNEPVGPQSAGQGGGTMTTETWLAAVNAAIAAIRAQGNTNLITVPGLGYTGAHVWASNPAYYGTSNSLVMQNVVDPLNNYVYEIHQYLDSSTGFAGTATDCVDGPTIISQFTGVIQWATMFNKKLWLGEFAAANSPVCQSSITALLNFLEANSNIFVGWTWWSAGPCWGNYMFSLEPGTANPQINWISPFGALNTGATSAPTTLAPTTATTAKVTATTVTTAPTTAPTTATKPALTLVTPPASVSNTGSFSVTAQYTTAVPSEIVINLLELPTYTFFGGSAVAVAAGSGTVTLSIVISPNAPTVAQYTLDAFLVSQTAYAGGTNAQAYLAAFVDVKSPIKLIAPTTAPTPSVAPTTPAPTTPAPTKFVVPVSGSNTWVLTLAADPNQNGGKGINNLQCNQGVLFATVNLLATVTINNIFPYQPMQETGLPTIAATFTNNGQPAKVVIQNVFSVAASTVNGGVWTFGLQDDGPNLGAQLSLGPCTAGTIPTVTVSFAITSNPINVIGLPTGADGHPPIPAIAAVNGVVVNNLPPQFVNGAAVPPSAAPITAAPTTIAPSTVLPTTVAAAAPSGGRATGVIIVSVSANANAPFTPQCSNGKWALFGQSFILAVTVQLFGSTKVFTNQPMAETVQDTVTGNFLVVNSNWFINGVAAPVTVTGTFNVGSSTTNANTWSFALMDDQPNIGGSIFLGAANTCTQQSAVPTIEVNFGTNQFINAMGNIVSGQGQIPAVSAIPSIANNLSPINRMPASSAGAAAPPSTSTTAAPVVTSVAPLVTTTTAAAVVATTQQVLAPTSTGGGVSNGKIVVTVSASAPFAPQCSNGQWALFGQGFTLSVSVSLNGGAVFTQLPMAETIQDSATGNFLVINSGWLLNGAPVPVTLSSTFNVGSSVTNANVWSFALKDDQPNIGGTVLLTPPTPCTFNTAAPLITVNFNTNQFINGVGTIAEGQGNIPAVSALPTIVNALNIQNIDMGQGPTLPPAVTTTVAPAASTTTAGGATTTTTAAAGVTTITTTAAAVNNIETGMITIAISSFSPLTPQCSNGQWALFGTGFAVTVTVQKTGGQPVTNQPMAETIQDTVTGQFLVINSNWFLNGVATPVTVSSSFNVGNSATSGSTWSFALQDDQGSIGGTLLLGPANSCSFNPPTPPPTVTVNFNTNTFIHAAGTGAIPAVNALPTIVNNLLPTNVQPLGTSTTVTTTAPVATTTAAAVITTTAAAGVTTTAAAGVTTTKAAVTVPATNAAAVTTTAQTVGVTNGLIEVSISTNAPFLPQCNNGVWSLFGQGFSVAVTVQLTGGQPFTQLPMAETIQDSVTQKFLAINSNWFLNGAAAPVTVQGTFNVGSPTTSGNTFTFSLQDDQPSIGGTISLTPTTPCTFASTAPAITVNFNTNQFINGVGTIAEGQGKIPAVSALPTIINGVAAINQQPGSGTAPIAKPTNPPTQTPPTQRALGVANGAIVVSISSSNAFAPQCSNGQWALFGVTLNLAVTVQLFGGKPFTQQPMAETVQDSVTMTFLTVNMNWFLNGAAAPVTTNGLFNIATSSASGNTFSFALADDQPNVGGTFLLGAAGSCTQQSAAPTVTANFNTNQFINGVGTIAEGQGNIPAVSALPTIINALNPANVAPASAAGAVATTAPTAPTQVAVATTAAVAVTTTAPPPTVPPPTNAAGTSYVIRFAADPTQNGGQGINGLQCAQGTLQATVNLLVSVDINNIFAYQPMAELGLALINAAFTVGGAPGAVNVQNSFNVASSATSGNVWTFGLQDDGPHPGAQLTLGTCTGNTVPAVTVSFSTISVLTTAGLPNGADGGPAVPAVTNAVPTIVNALPAQFNGGATGSTGSGAVPAPTTPAPTAAVTTMPALIGAGAPIQQTITTNIQTSGYCTGNQFTVPFDLTILTAGQQPMAETGLATVVASVTYNQQPVMIVSLSAYNMQPTLNGNTFTFAEMDDQPNVGGQLTLNIPCSYTNAPGVPRTNGIAISYAAYPANIQGQSFPVQINNAPVSALSANIPPVAALIVSNQPVGAAVTPNQPAAGGGNNNNNNNNVATSSSMALSTGAIIGIVVAIVAVVALVAIAAVVLTKRSAAKSATNENNIAMANSA</sequence>
<keyword evidence="3 8" id="KW-0326">Glycosidase</keyword>
<reference evidence="8" key="2">
    <citation type="submission" date="2022-11" db="EMBL/GenBank/DDBJ databases">
        <authorList>
            <person name="Hess S."/>
        </authorList>
    </citation>
    <scope>NUCLEOTIDE SEQUENCE</scope>
    <source>
        <strain evidence="8">OrcA03</strain>
    </source>
</reference>
<keyword evidence="6" id="KW-0732">Signal</keyword>
<dbReference type="GO" id="GO:0009251">
    <property type="term" value="P:glucan catabolic process"/>
    <property type="evidence" value="ECO:0007669"/>
    <property type="project" value="TreeGrafter"/>
</dbReference>
<evidence type="ECO:0000256" key="3">
    <source>
        <dbReference type="ARBA" id="ARBA00023295"/>
    </source>
</evidence>
<dbReference type="EC" id="3.2.1.4" evidence="8"/>
<dbReference type="PANTHER" id="PTHR34142:SF1">
    <property type="entry name" value="GLYCOSIDE HYDROLASE FAMILY 5 DOMAIN-CONTAINING PROTEIN"/>
    <property type="match status" value="1"/>
</dbReference>
<protein>
    <submittedName>
        <fullName evidence="8">Endo-beta-1,4-glucanase</fullName>
        <ecNumber evidence="8">3.2.1.4</ecNumber>
    </submittedName>
</protein>
<name>A0A9E9NJ86_9EUKA</name>
<keyword evidence="5" id="KW-0812">Transmembrane</keyword>
<feature type="signal peptide" evidence="6">
    <location>
        <begin position="1"/>
        <end position="22"/>
    </location>
</feature>
<proteinExistence type="evidence at transcript level"/>
<evidence type="ECO:0000259" key="7">
    <source>
        <dbReference type="Pfam" id="PF00150"/>
    </source>
</evidence>
<feature type="chain" id="PRO_5038935954" evidence="6">
    <location>
        <begin position="23"/>
        <end position="2248"/>
    </location>
</feature>
<evidence type="ECO:0000256" key="2">
    <source>
        <dbReference type="ARBA" id="ARBA00022801"/>
    </source>
</evidence>
<dbReference type="GO" id="GO:0008810">
    <property type="term" value="F:cellulase activity"/>
    <property type="evidence" value="ECO:0007669"/>
    <property type="project" value="UniProtKB-EC"/>
</dbReference>
<keyword evidence="2 8" id="KW-0378">Hydrolase</keyword>
<dbReference type="SUPFAM" id="SSF51445">
    <property type="entry name" value="(Trans)glycosidases"/>
    <property type="match status" value="1"/>
</dbReference>
<evidence type="ECO:0000256" key="4">
    <source>
        <dbReference type="SAM" id="MobiDB-lite"/>
    </source>
</evidence>
<evidence type="ECO:0000256" key="5">
    <source>
        <dbReference type="SAM" id="Phobius"/>
    </source>
</evidence>
<dbReference type="PANTHER" id="PTHR34142">
    <property type="entry name" value="ENDO-BETA-1,4-GLUCANASE A"/>
    <property type="match status" value="1"/>
</dbReference>
<feature type="region of interest" description="Disordered" evidence="4">
    <location>
        <begin position="1578"/>
        <end position="1597"/>
    </location>
</feature>
<dbReference type="EMBL" id="OP778256">
    <property type="protein sequence ID" value="WAU17043.1"/>
    <property type="molecule type" value="mRNA"/>
</dbReference>